<dbReference type="InterPro" id="IPR000626">
    <property type="entry name" value="Ubiquitin-like_dom"/>
</dbReference>
<dbReference type="Pfam" id="PF17183">
    <property type="entry name" value="Get5_C"/>
    <property type="match status" value="1"/>
</dbReference>
<accession>A0A6A6HK04</accession>
<reference evidence="3" key="1">
    <citation type="journal article" date="2020" name="Stud. Mycol.">
        <title>101 Dothideomycetes genomes: a test case for predicting lifestyles and emergence of pathogens.</title>
        <authorList>
            <person name="Haridas S."/>
            <person name="Albert R."/>
            <person name="Binder M."/>
            <person name="Bloem J."/>
            <person name="Labutti K."/>
            <person name="Salamov A."/>
            <person name="Andreopoulos B."/>
            <person name="Baker S."/>
            <person name="Barry K."/>
            <person name="Bills G."/>
            <person name="Bluhm B."/>
            <person name="Cannon C."/>
            <person name="Castanera R."/>
            <person name="Culley D."/>
            <person name="Daum C."/>
            <person name="Ezra D."/>
            <person name="Gonzalez J."/>
            <person name="Henrissat B."/>
            <person name="Kuo A."/>
            <person name="Liang C."/>
            <person name="Lipzen A."/>
            <person name="Lutzoni F."/>
            <person name="Magnuson J."/>
            <person name="Mondo S."/>
            <person name="Nolan M."/>
            <person name="Ohm R."/>
            <person name="Pangilinan J."/>
            <person name="Park H.-J."/>
            <person name="Ramirez L."/>
            <person name="Alfaro M."/>
            <person name="Sun H."/>
            <person name="Tritt A."/>
            <person name="Yoshinaga Y."/>
            <person name="Zwiers L.-H."/>
            <person name="Turgeon B."/>
            <person name="Goodwin S."/>
            <person name="Spatafora J."/>
            <person name="Crous P."/>
            <person name="Grigoriev I."/>
        </authorList>
    </citation>
    <scope>NUCLEOTIDE SEQUENCE</scope>
    <source>
        <strain evidence="3">Tuck. ex Michener</strain>
    </source>
</reference>
<dbReference type="Gene3D" id="3.10.20.90">
    <property type="entry name" value="Phosphatidylinositol 3-kinase Catalytic Subunit, Chain A, domain 1"/>
    <property type="match status" value="1"/>
</dbReference>
<feature type="compositionally biased region" description="Low complexity" evidence="1">
    <location>
        <begin position="73"/>
        <end position="88"/>
    </location>
</feature>
<name>A0A6A6HK04_VIRVR</name>
<keyword evidence="4" id="KW-1185">Reference proteome</keyword>
<dbReference type="PROSITE" id="PS50053">
    <property type="entry name" value="UBIQUITIN_2"/>
    <property type="match status" value="1"/>
</dbReference>
<dbReference type="InterPro" id="IPR029071">
    <property type="entry name" value="Ubiquitin-like_domsf"/>
</dbReference>
<organism evidence="3 4">
    <name type="scientific">Viridothelium virens</name>
    <name type="common">Speckled blister lichen</name>
    <name type="synonym">Trypethelium virens</name>
    <dbReference type="NCBI Taxonomy" id="1048519"/>
    <lineage>
        <taxon>Eukaryota</taxon>
        <taxon>Fungi</taxon>
        <taxon>Dikarya</taxon>
        <taxon>Ascomycota</taxon>
        <taxon>Pezizomycotina</taxon>
        <taxon>Dothideomycetes</taxon>
        <taxon>Dothideomycetes incertae sedis</taxon>
        <taxon>Trypetheliales</taxon>
        <taxon>Trypetheliaceae</taxon>
        <taxon>Viridothelium</taxon>
    </lineage>
</organism>
<feature type="region of interest" description="Disordered" evidence="1">
    <location>
        <begin position="177"/>
        <end position="214"/>
    </location>
</feature>
<proteinExistence type="predicted"/>
<feature type="compositionally biased region" description="Gly residues" evidence="1">
    <location>
        <begin position="177"/>
        <end position="197"/>
    </location>
</feature>
<sequence>MSSRMQNYIKSFSPKGKGVDVNEISFAKQFLTSADQKPLKLSADHVEDPRKLPAQPAYILPKMPTTMPPPGSHPSDPSSPLDASTSTPTPTPSKLTANLRTLRPASTLTLPSLDPSTSIHALKTSFAAQSGTGASVDKIKILFRKKPVADSKTLAECAEPGSADVDFSVMVVGGTPGAGGAGGGGGGATTPGAGRGASAGAAEKADPMESVPAPASAPEVVMGEGGEGAGASTAVLRSEEFWTDLRGWLGMRLKDAEEGERLVGIFRGALGER</sequence>
<evidence type="ECO:0000259" key="2">
    <source>
        <dbReference type="PROSITE" id="PS50053"/>
    </source>
</evidence>
<dbReference type="InterPro" id="IPR049256">
    <property type="entry name" value="Get5_C"/>
</dbReference>
<protein>
    <recommendedName>
        <fullName evidence="2">Ubiquitin-like domain-containing protein</fullName>
    </recommendedName>
</protein>
<dbReference type="Gene3D" id="1.10.286.70">
    <property type="entry name" value="Get5 dimerization domain"/>
    <property type="match status" value="1"/>
</dbReference>
<dbReference type="Proteomes" id="UP000800092">
    <property type="component" value="Unassembled WGS sequence"/>
</dbReference>
<dbReference type="OrthoDB" id="5366541at2759"/>
<evidence type="ECO:0000256" key="1">
    <source>
        <dbReference type="SAM" id="MobiDB-lite"/>
    </source>
</evidence>
<dbReference type="Pfam" id="PF12754">
    <property type="entry name" value="Get5_N"/>
    <property type="match status" value="1"/>
</dbReference>
<evidence type="ECO:0000313" key="3">
    <source>
        <dbReference type="EMBL" id="KAF2238474.1"/>
    </source>
</evidence>
<dbReference type="EMBL" id="ML991775">
    <property type="protein sequence ID" value="KAF2238474.1"/>
    <property type="molecule type" value="Genomic_DNA"/>
</dbReference>
<feature type="domain" description="Ubiquitin-like" evidence="2">
    <location>
        <begin position="95"/>
        <end position="174"/>
    </location>
</feature>
<gene>
    <name evidence="3" type="ORF">EV356DRAFT_528937</name>
</gene>
<dbReference type="InterPro" id="IPR024737">
    <property type="entry name" value="Get5_N"/>
</dbReference>
<dbReference type="SUPFAM" id="SSF54236">
    <property type="entry name" value="Ubiquitin-like"/>
    <property type="match status" value="1"/>
</dbReference>
<feature type="region of interest" description="Disordered" evidence="1">
    <location>
        <begin position="60"/>
        <end position="96"/>
    </location>
</feature>
<dbReference type="AlphaFoldDB" id="A0A6A6HK04"/>
<evidence type="ECO:0000313" key="4">
    <source>
        <dbReference type="Proteomes" id="UP000800092"/>
    </source>
</evidence>